<gene>
    <name evidence="3" type="ORF">SDRG_07804</name>
</gene>
<dbReference type="SMART" id="SM00368">
    <property type="entry name" value="LRR_RI"/>
    <property type="match status" value="4"/>
</dbReference>
<sequence>MAKRTKMTLVLMPEVVERVATCIVTSKDMAAFLQALPEDWLSEPLAALRQLYRAVQTRRLKVLAGDKVYPRHVRLWPHLELPYEIHDEELCGWIVKAMVLYPTVAFDSNDLPPSYPLQPQTQLKVHAIETSELLQEAISRWPERIQLLELLFVDASEWPRAKQVAASLTTLPALREVIFQYEAYDIKYNFSPMFQALASTRVRDVKVLNVHTVWPKAADTALAKWLRTGSIAALTLDGDFVLPNEFDSSAICKGIAASKTLVDVEIKSTPLLQLFFREIPVLPPHLRSLSLQGLSLDDLALITAAIAPSQLQKIQLGFDPGYDDEFPNETLALVDALSHLRSLRQCHLFGIQLSGTDVTRLASLLPQLTTLHLEAAGLDDDKVAILAAALPQCSSLELLHLSHQDFGDAGVASLAAVVPQCPSLKTLNLNENLVTDKGVQALCPIVHHLDAINLSYNTIDVDGALAISHIIPETCHMTRICLHGNRLRKEGVLAIISALGDCVYRQGFVNVYDTVFDDDDAIEEAIEELPDAAWIIFDDDSRTESRRTY</sequence>
<dbReference type="RefSeq" id="XP_008611882.1">
    <property type="nucleotide sequence ID" value="XM_008613660.1"/>
</dbReference>
<evidence type="ECO:0000313" key="4">
    <source>
        <dbReference type="Proteomes" id="UP000030762"/>
    </source>
</evidence>
<organism evidence="3 4">
    <name type="scientific">Saprolegnia diclina (strain VS20)</name>
    <dbReference type="NCBI Taxonomy" id="1156394"/>
    <lineage>
        <taxon>Eukaryota</taxon>
        <taxon>Sar</taxon>
        <taxon>Stramenopiles</taxon>
        <taxon>Oomycota</taxon>
        <taxon>Saprolegniomycetes</taxon>
        <taxon>Saprolegniales</taxon>
        <taxon>Saprolegniaceae</taxon>
        <taxon>Saprolegnia</taxon>
    </lineage>
</organism>
<dbReference type="InParanoid" id="T0QID6"/>
<dbReference type="Gene3D" id="3.80.10.10">
    <property type="entry name" value="Ribonuclease Inhibitor"/>
    <property type="match status" value="1"/>
</dbReference>
<dbReference type="SUPFAM" id="SSF52047">
    <property type="entry name" value="RNI-like"/>
    <property type="match status" value="1"/>
</dbReference>
<keyword evidence="2" id="KW-0677">Repeat</keyword>
<dbReference type="InterPro" id="IPR001611">
    <property type="entry name" value="Leu-rich_rpt"/>
</dbReference>
<evidence type="ECO:0000256" key="1">
    <source>
        <dbReference type="ARBA" id="ARBA00022614"/>
    </source>
</evidence>
<keyword evidence="4" id="KW-1185">Reference proteome</keyword>
<reference evidence="3 4" key="1">
    <citation type="submission" date="2012-04" db="EMBL/GenBank/DDBJ databases">
        <title>The Genome Sequence of Saprolegnia declina VS20.</title>
        <authorList>
            <consortium name="The Broad Institute Genome Sequencing Platform"/>
            <person name="Russ C."/>
            <person name="Nusbaum C."/>
            <person name="Tyler B."/>
            <person name="van West P."/>
            <person name="Dieguez-Uribeondo J."/>
            <person name="de Bruijn I."/>
            <person name="Tripathy S."/>
            <person name="Jiang R."/>
            <person name="Young S.K."/>
            <person name="Zeng Q."/>
            <person name="Gargeya S."/>
            <person name="Fitzgerald M."/>
            <person name="Haas B."/>
            <person name="Abouelleil A."/>
            <person name="Alvarado L."/>
            <person name="Arachchi H.M."/>
            <person name="Berlin A."/>
            <person name="Chapman S.B."/>
            <person name="Goldberg J."/>
            <person name="Griggs A."/>
            <person name="Gujja S."/>
            <person name="Hansen M."/>
            <person name="Howarth C."/>
            <person name="Imamovic A."/>
            <person name="Larimer J."/>
            <person name="McCowen C."/>
            <person name="Montmayeur A."/>
            <person name="Murphy C."/>
            <person name="Neiman D."/>
            <person name="Pearson M."/>
            <person name="Priest M."/>
            <person name="Roberts A."/>
            <person name="Saif S."/>
            <person name="Shea T."/>
            <person name="Sisk P."/>
            <person name="Sykes S."/>
            <person name="Wortman J."/>
            <person name="Nusbaum C."/>
            <person name="Birren B."/>
        </authorList>
    </citation>
    <scope>NUCLEOTIDE SEQUENCE [LARGE SCALE GENOMIC DNA]</scope>
    <source>
        <strain evidence="3 4">VS20</strain>
    </source>
</reference>
<dbReference type="VEuPathDB" id="FungiDB:SDRG_07804"/>
<name>T0QID6_SAPDV</name>
<dbReference type="Pfam" id="PF13516">
    <property type="entry name" value="LRR_6"/>
    <property type="match status" value="3"/>
</dbReference>
<dbReference type="PANTHER" id="PTHR47189:SF1">
    <property type="entry name" value="MHC CLASS II TRANSACTIVATOR"/>
    <property type="match status" value="1"/>
</dbReference>
<dbReference type="GeneID" id="19948531"/>
<keyword evidence="1" id="KW-0433">Leucine-rich repeat</keyword>
<dbReference type="STRING" id="1156394.T0QID6"/>
<evidence type="ECO:0000313" key="3">
    <source>
        <dbReference type="EMBL" id="EQC34476.1"/>
    </source>
</evidence>
<dbReference type="AlphaFoldDB" id="T0QID6"/>
<dbReference type="eggNOG" id="KOG1909">
    <property type="taxonomic scope" value="Eukaryota"/>
</dbReference>
<evidence type="ECO:0000256" key="2">
    <source>
        <dbReference type="ARBA" id="ARBA00022737"/>
    </source>
</evidence>
<accession>T0QID6</accession>
<dbReference type="OrthoDB" id="120976at2759"/>
<proteinExistence type="predicted"/>
<dbReference type="GO" id="GO:0045944">
    <property type="term" value="P:positive regulation of transcription by RNA polymerase II"/>
    <property type="evidence" value="ECO:0007669"/>
    <property type="project" value="TreeGrafter"/>
</dbReference>
<dbReference type="GO" id="GO:0045348">
    <property type="term" value="P:positive regulation of MHC class II biosynthetic process"/>
    <property type="evidence" value="ECO:0007669"/>
    <property type="project" value="TreeGrafter"/>
</dbReference>
<dbReference type="InterPro" id="IPR032675">
    <property type="entry name" value="LRR_dom_sf"/>
</dbReference>
<dbReference type="PANTHER" id="PTHR47189">
    <property type="entry name" value="MHC CLASS II TRANSACTIVATOR"/>
    <property type="match status" value="1"/>
</dbReference>
<protein>
    <submittedName>
        <fullName evidence="3">Uncharacterized protein</fullName>
    </submittedName>
</protein>
<dbReference type="GO" id="GO:0045345">
    <property type="term" value="P:positive regulation of MHC class I biosynthetic process"/>
    <property type="evidence" value="ECO:0007669"/>
    <property type="project" value="TreeGrafter"/>
</dbReference>
<dbReference type="EMBL" id="JH767154">
    <property type="protein sequence ID" value="EQC34476.1"/>
    <property type="molecule type" value="Genomic_DNA"/>
</dbReference>
<dbReference type="Proteomes" id="UP000030762">
    <property type="component" value="Unassembled WGS sequence"/>
</dbReference>